<dbReference type="AlphaFoldDB" id="A0A165P3L7"/>
<keyword evidence="2" id="KW-1185">Reference proteome</keyword>
<protein>
    <submittedName>
        <fullName evidence="1">Uncharacterized protein</fullName>
    </submittedName>
</protein>
<gene>
    <name evidence="1" type="ORF">NEOLEDRAFT_1021632</name>
</gene>
<dbReference type="EMBL" id="KV425620">
    <property type="protein sequence ID" value="KZT20469.1"/>
    <property type="molecule type" value="Genomic_DNA"/>
</dbReference>
<evidence type="ECO:0000313" key="1">
    <source>
        <dbReference type="EMBL" id="KZT20469.1"/>
    </source>
</evidence>
<proteinExistence type="predicted"/>
<name>A0A165P3L7_9AGAM</name>
<feature type="non-terminal residue" evidence="1">
    <location>
        <position position="68"/>
    </location>
</feature>
<reference evidence="1 2" key="1">
    <citation type="journal article" date="2016" name="Mol. Biol. Evol.">
        <title>Comparative Genomics of Early-Diverging Mushroom-Forming Fungi Provides Insights into the Origins of Lignocellulose Decay Capabilities.</title>
        <authorList>
            <person name="Nagy L.G."/>
            <person name="Riley R."/>
            <person name="Tritt A."/>
            <person name="Adam C."/>
            <person name="Daum C."/>
            <person name="Floudas D."/>
            <person name="Sun H."/>
            <person name="Yadav J.S."/>
            <person name="Pangilinan J."/>
            <person name="Larsson K.H."/>
            <person name="Matsuura K."/>
            <person name="Barry K."/>
            <person name="Labutti K."/>
            <person name="Kuo R."/>
            <person name="Ohm R.A."/>
            <person name="Bhattacharya S.S."/>
            <person name="Shirouzu T."/>
            <person name="Yoshinaga Y."/>
            <person name="Martin F.M."/>
            <person name="Grigoriev I.V."/>
            <person name="Hibbett D.S."/>
        </authorList>
    </citation>
    <scope>NUCLEOTIDE SEQUENCE [LARGE SCALE GENOMIC DNA]</scope>
    <source>
        <strain evidence="1 2">HHB14362 ss-1</strain>
    </source>
</reference>
<feature type="non-terminal residue" evidence="1">
    <location>
        <position position="1"/>
    </location>
</feature>
<dbReference type="STRING" id="1314782.A0A165P3L7"/>
<dbReference type="OrthoDB" id="5987198at2759"/>
<evidence type="ECO:0000313" key="2">
    <source>
        <dbReference type="Proteomes" id="UP000076761"/>
    </source>
</evidence>
<accession>A0A165P3L7</accession>
<sequence>LQPLVSDMMQETPNKWPNMEVVLNQFGEICRTLPTSKLHSRVVPHDEDTMNRFFKSVGHWYWHAGCVV</sequence>
<dbReference type="Proteomes" id="UP000076761">
    <property type="component" value="Unassembled WGS sequence"/>
</dbReference>
<dbReference type="InParanoid" id="A0A165P3L7"/>
<organism evidence="1 2">
    <name type="scientific">Neolentinus lepideus HHB14362 ss-1</name>
    <dbReference type="NCBI Taxonomy" id="1314782"/>
    <lineage>
        <taxon>Eukaryota</taxon>
        <taxon>Fungi</taxon>
        <taxon>Dikarya</taxon>
        <taxon>Basidiomycota</taxon>
        <taxon>Agaricomycotina</taxon>
        <taxon>Agaricomycetes</taxon>
        <taxon>Gloeophyllales</taxon>
        <taxon>Gloeophyllaceae</taxon>
        <taxon>Neolentinus</taxon>
    </lineage>
</organism>